<dbReference type="InterPro" id="IPR032710">
    <property type="entry name" value="NTF2-like_dom_sf"/>
</dbReference>
<evidence type="ECO:0000259" key="1">
    <source>
        <dbReference type="Pfam" id="PF12680"/>
    </source>
</evidence>
<dbReference type="Gene3D" id="3.10.450.50">
    <property type="match status" value="1"/>
</dbReference>
<evidence type="ECO:0000313" key="2">
    <source>
        <dbReference type="EMBL" id="NKY33187.1"/>
    </source>
</evidence>
<dbReference type="InterPro" id="IPR037401">
    <property type="entry name" value="SnoaL-like"/>
</dbReference>
<dbReference type="Proteomes" id="UP000565715">
    <property type="component" value="Unassembled WGS sequence"/>
</dbReference>
<protein>
    <submittedName>
        <fullName evidence="2">SnoaL-like domain-containing protein</fullName>
    </submittedName>
</protein>
<organism evidence="2 3">
    <name type="scientific">Nocardia speluncae</name>
    <dbReference type="NCBI Taxonomy" id="419477"/>
    <lineage>
        <taxon>Bacteria</taxon>
        <taxon>Bacillati</taxon>
        <taxon>Actinomycetota</taxon>
        <taxon>Actinomycetes</taxon>
        <taxon>Mycobacteriales</taxon>
        <taxon>Nocardiaceae</taxon>
        <taxon>Nocardia</taxon>
    </lineage>
</organism>
<dbReference type="SUPFAM" id="SSF54427">
    <property type="entry name" value="NTF2-like"/>
    <property type="match status" value="1"/>
</dbReference>
<gene>
    <name evidence="2" type="ORF">HGA13_08915</name>
</gene>
<accession>A0A846XCQ2</accession>
<keyword evidence="3" id="KW-1185">Reference proteome</keyword>
<name>A0A846XCQ2_9NOCA</name>
<evidence type="ECO:0000313" key="3">
    <source>
        <dbReference type="Proteomes" id="UP000565715"/>
    </source>
</evidence>
<sequence length="135" mass="14474">MSISRETVVSVCDAYIAAMSAGDPERTVELFAPNASHEEPIDTAARHGREEIFGFLDQYKEMGFTLTRLGPVTVVGNRGAFQARVDIPTPDGIRSMTATDLITVDDDGLISAIVVLPDAAADPNRPPADRVSSEQ</sequence>
<dbReference type="AlphaFoldDB" id="A0A846XCQ2"/>
<dbReference type="EMBL" id="JAAXOO010000002">
    <property type="protein sequence ID" value="NKY33187.1"/>
    <property type="molecule type" value="Genomic_DNA"/>
</dbReference>
<reference evidence="2 3" key="1">
    <citation type="submission" date="2020-04" db="EMBL/GenBank/DDBJ databases">
        <title>MicrobeNet Type strains.</title>
        <authorList>
            <person name="Nicholson A.C."/>
        </authorList>
    </citation>
    <scope>NUCLEOTIDE SEQUENCE [LARGE SCALE GENOMIC DNA]</scope>
    <source>
        <strain evidence="2 3">DSM 45078</strain>
    </source>
</reference>
<dbReference type="RefSeq" id="WP_084470941.1">
    <property type="nucleotide sequence ID" value="NZ_JAAXOO010000002.1"/>
</dbReference>
<proteinExistence type="predicted"/>
<dbReference type="Pfam" id="PF12680">
    <property type="entry name" value="SnoaL_2"/>
    <property type="match status" value="1"/>
</dbReference>
<comment type="caution">
    <text evidence="2">The sequence shown here is derived from an EMBL/GenBank/DDBJ whole genome shotgun (WGS) entry which is preliminary data.</text>
</comment>
<feature type="domain" description="SnoaL-like" evidence="1">
    <location>
        <begin position="14"/>
        <end position="111"/>
    </location>
</feature>